<protein>
    <recommendedName>
        <fullName evidence="2">Microcin J25-processing protein McjB C-terminal domain-containing protein</fullName>
    </recommendedName>
</protein>
<keyword evidence="4" id="KW-1185">Reference proteome</keyword>
<feature type="domain" description="Microcin J25-processing protein McjB C-terminal" evidence="2">
    <location>
        <begin position="116"/>
        <end position="216"/>
    </location>
</feature>
<sequence>MTINDPIWCAPGVFFAQVQDDIVVLDLNADQYHCLIDAAASIETADSGALRARDEATALELISAGLATSTPQDARRPHPPSARVELDNPTGAPSPAEILQAGAALFAAGLACRGKSILDLIAADVRRAARPDEAAAAEASRIVAAARAALPWIPLEGECLQRSYQLRRLLRRHGVPVDWVFGVRTWPFGAHCWLQIGDRVVADRLERVRRYTPIMSAP</sequence>
<dbReference type="InterPro" id="IPR053521">
    <property type="entry name" value="McjB-like"/>
</dbReference>
<name>A0A172Y4Q6_9CAUL</name>
<dbReference type="KEGG" id="bne:DA69_04545"/>
<dbReference type="RefSeq" id="WP_025977249.1">
    <property type="nucleotide sequence ID" value="NZ_CP015614.1"/>
</dbReference>
<feature type="region of interest" description="Disordered" evidence="1">
    <location>
        <begin position="69"/>
        <end position="91"/>
    </location>
</feature>
<dbReference type="InterPro" id="IPR032708">
    <property type="entry name" value="McjB_C"/>
</dbReference>
<reference evidence="3 4" key="1">
    <citation type="journal article" date="2014" name="Genome Announc.">
        <title>Genome Sequence of a Promising Hydrogen-Producing Facultative Anaerobic Bacterium, Brevundimonas naejangsanensis Strain B1.</title>
        <authorList>
            <person name="Su H."/>
            <person name="Zhang T."/>
            <person name="Bao M."/>
            <person name="Jiang Y."/>
            <person name="Wang Y."/>
            <person name="Tan T."/>
        </authorList>
    </citation>
    <scope>NUCLEOTIDE SEQUENCE [LARGE SCALE GENOMIC DNA]</scope>
    <source>
        <strain evidence="3 4">B1</strain>
    </source>
</reference>
<dbReference type="NCBIfam" id="NF033537">
    <property type="entry name" value="lasso_biosyn_B2"/>
    <property type="match status" value="1"/>
</dbReference>
<evidence type="ECO:0000259" key="2">
    <source>
        <dbReference type="Pfam" id="PF13471"/>
    </source>
</evidence>
<dbReference type="OrthoDB" id="119963at2"/>
<gene>
    <name evidence="3" type="ORF">DA69_04545</name>
</gene>
<dbReference type="AlphaFoldDB" id="A0A172Y4Q6"/>
<dbReference type="Pfam" id="PF13471">
    <property type="entry name" value="Transglut_core3"/>
    <property type="match status" value="1"/>
</dbReference>
<dbReference type="Proteomes" id="UP000077603">
    <property type="component" value="Chromosome"/>
</dbReference>
<evidence type="ECO:0000313" key="4">
    <source>
        <dbReference type="Proteomes" id="UP000077603"/>
    </source>
</evidence>
<evidence type="ECO:0000313" key="3">
    <source>
        <dbReference type="EMBL" id="ANF54075.1"/>
    </source>
</evidence>
<organism evidence="3 4">
    <name type="scientific">Brevundimonas naejangsanensis</name>
    <dbReference type="NCBI Taxonomy" id="588932"/>
    <lineage>
        <taxon>Bacteria</taxon>
        <taxon>Pseudomonadati</taxon>
        <taxon>Pseudomonadota</taxon>
        <taxon>Alphaproteobacteria</taxon>
        <taxon>Caulobacterales</taxon>
        <taxon>Caulobacteraceae</taxon>
        <taxon>Brevundimonas</taxon>
    </lineage>
</organism>
<dbReference type="EMBL" id="CP015614">
    <property type="protein sequence ID" value="ANF54075.1"/>
    <property type="molecule type" value="Genomic_DNA"/>
</dbReference>
<evidence type="ECO:0000256" key="1">
    <source>
        <dbReference type="SAM" id="MobiDB-lite"/>
    </source>
</evidence>
<proteinExistence type="predicted"/>
<accession>A0A172Y4Q6</accession>